<protein>
    <submittedName>
        <fullName evidence="7">Sigma-70 family RNA polymerase sigma factor</fullName>
    </submittedName>
</protein>
<comment type="similarity">
    <text evidence="1">Belongs to the sigma-70 factor family. ECF subfamily.</text>
</comment>
<sequence length="199" mass="21462">MRTPAALPVLTVPEPDPDPAALPVPDPDPAALPVPVPAAPLGLTDLVDLRRRLRPVLAALAGSGAEPEDLEQAVWLAVLERAVRRGLPRDRRSWLRGLAVREALAARAARREVPVPAVPVARPAPEQRYLAEERRRAVRLALAALPGRCPELLAALAESPELTYRQQALRLGVPRGSIGPTRSRCLAQLRALLAARRAE</sequence>
<keyword evidence="5" id="KW-0804">Transcription</keyword>
<evidence type="ECO:0000256" key="4">
    <source>
        <dbReference type="ARBA" id="ARBA00023125"/>
    </source>
</evidence>
<dbReference type="KEGG" id="kcm:ABWK59_28375"/>
<keyword evidence="4" id="KW-0238">DNA-binding</keyword>
<reference evidence="7" key="1">
    <citation type="submission" date="2024-06" db="EMBL/GenBank/DDBJ databases">
        <title>The genome sequences of Kitasatospora sp. strain HUAS MG31.</title>
        <authorList>
            <person name="Mo P."/>
        </authorList>
    </citation>
    <scope>NUCLEOTIDE SEQUENCE</scope>
    <source>
        <strain evidence="7">HUAS MG31</strain>
    </source>
</reference>
<keyword evidence="2" id="KW-0805">Transcription regulation</keyword>
<dbReference type="GO" id="GO:0016987">
    <property type="term" value="F:sigma factor activity"/>
    <property type="evidence" value="ECO:0007669"/>
    <property type="project" value="UniProtKB-KW"/>
</dbReference>
<gene>
    <name evidence="7" type="ORF">ABWK59_28375</name>
</gene>
<evidence type="ECO:0000313" key="7">
    <source>
        <dbReference type="EMBL" id="XCM82552.1"/>
    </source>
</evidence>
<dbReference type="PANTHER" id="PTHR43133">
    <property type="entry name" value="RNA POLYMERASE ECF-TYPE SIGMA FACTO"/>
    <property type="match status" value="1"/>
</dbReference>
<feature type="region of interest" description="Disordered" evidence="6">
    <location>
        <begin position="1"/>
        <end position="26"/>
    </location>
</feature>
<dbReference type="PANTHER" id="PTHR43133:SF52">
    <property type="entry name" value="ECF RNA POLYMERASE SIGMA FACTOR SIGL"/>
    <property type="match status" value="1"/>
</dbReference>
<dbReference type="RefSeq" id="WP_354643484.1">
    <property type="nucleotide sequence ID" value="NZ_CP159872.1"/>
</dbReference>
<dbReference type="SUPFAM" id="SSF88659">
    <property type="entry name" value="Sigma3 and sigma4 domains of RNA polymerase sigma factors"/>
    <property type="match status" value="1"/>
</dbReference>
<dbReference type="EMBL" id="CP159872">
    <property type="protein sequence ID" value="XCM82552.1"/>
    <property type="molecule type" value="Genomic_DNA"/>
</dbReference>
<dbReference type="GO" id="GO:0003677">
    <property type="term" value="F:DNA binding"/>
    <property type="evidence" value="ECO:0007669"/>
    <property type="project" value="UniProtKB-KW"/>
</dbReference>
<dbReference type="InterPro" id="IPR036388">
    <property type="entry name" value="WH-like_DNA-bd_sf"/>
</dbReference>
<evidence type="ECO:0000256" key="3">
    <source>
        <dbReference type="ARBA" id="ARBA00023082"/>
    </source>
</evidence>
<dbReference type="InterPro" id="IPR013325">
    <property type="entry name" value="RNA_pol_sigma_r2"/>
</dbReference>
<dbReference type="GO" id="GO:0006352">
    <property type="term" value="P:DNA-templated transcription initiation"/>
    <property type="evidence" value="ECO:0007669"/>
    <property type="project" value="InterPro"/>
</dbReference>
<accession>A0AAU8K3C5</accession>
<proteinExistence type="inferred from homology"/>
<keyword evidence="3" id="KW-0731">Sigma factor</keyword>
<dbReference type="Gene3D" id="1.10.10.10">
    <property type="entry name" value="Winged helix-like DNA-binding domain superfamily/Winged helix DNA-binding domain"/>
    <property type="match status" value="1"/>
</dbReference>
<evidence type="ECO:0000256" key="1">
    <source>
        <dbReference type="ARBA" id="ARBA00010641"/>
    </source>
</evidence>
<dbReference type="AlphaFoldDB" id="A0AAU8K3C5"/>
<dbReference type="InterPro" id="IPR039425">
    <property type="entry name" value="RNA_pol_sigma-70-like"/>
</dbReference>
<organism evidence="7">
    <name type="scientific">Kitasatospora camelliae</name>
    <dbReference type="NCBI Taxonomy" id="3156397"/>
    <lineage>
        <taxon>Bacteria</taxon>
        <taxon>Bacillati</taxon>
        <taxon>Actinomycetota</taxon>
        <taxon>Actinomycetes</taxon>
        <taxon>Kitasatosporales</taxon>
        <taxon>Streptomycetaceae</taxon>
        <taxon>Kitasatospora</taxon>
    </lineage>
</organism>
<dbReference type="InterPro" id="IPR013324">
    <property type="entry name" value="RNA_pol_sigma_r3/r4-like"/>
</dbReference>
<evidence type="ECO:0000256" key="6">
    <source>
        <dbReference type="SAM" id="MobiDB-lite"/>
    </source>
</evidence>
<evidence type="ECO:0000256" key="5">
    <source>
        <dbReference type="ARBA" id="ARBA00023163"/>
    </source>
</evidence>
<name>A0AAU8K3C5_9ACTN</name>
<dbReference type="SUPFAM" id="SSF88946">
    <property type="entry name" value="Sigma2 domain of RNA polymerase sigma factors"/>
    <property type="match status" value="1"/>
</dbReference>
<evidence type="ECO:0000256" key="2">
    <source>
        <dbReference type="ARBA" id="ARBA00023015"/>
    </source>
</evidence>